<dbReference type="Gene3D" id="4.10.280.110">
    <property type="entry name" value="Pre-mRNA processing factor 4 domain"/>
    <property type="match status" value="1"/>
</dbReference>
<dbReference type="InterPro" id="IPR036322">
    <property type="entry name" value="WD40_repeat_dom_sf"/>
</dbReference>
<dbReference type="InterPro" id="IPR036285">
    <property type="entry name" value="PRP4-like_sf"/>
</dbReference>
<evidence type="ECO:0000313" key="7">
    <source>
        <dbReference type="WBParaSite" id="SBAD_0000987101-mRNA-1"/>
    </source>
</evidence>
<dbReference type="InterPro" id="IPR015943">
    <property type="entry name" value="WD40/YVTN_repeat-like_dom_sf"/>
</dbReference>
<dbReference type="PROSITE" id="PS50082">
    <property type="entry name" value="WD_REPEATS_2"/>
    <property type="match status" value="3"/>
</dbReference>
<keyword evidence="6" id="KW-1185">Reference proteome</keyword>
<dbReference type="AlphaFoldDB" id="A0A183J0X5"/>
<keyword evidence="1 3" id="KW-0853">WD repeat</keyword>
<dbReference type="SUPFAM" id="SSF50978">
    <property type="entry name" value="WD40 repeat-like"/>
    <property type="match status" value="1"/>
</dbReference>
<dbReference type="Gene3D" id="2.130.10.10">
    <property type="entry name" value="YVTN repeat-like/Quinoprotein amine dehydrogenase"/>
    <property type="match status" value="2"/>
</dbReference>
<evidence type="ECO:0000256" key="1">
    <source>
        <dbReference type="ARBA" id="ARBA00022574"/>
    </source>
</evidence>
<dbReference type="PANTHER" id="PTHR19846:SF0">
    <property type="entry name" value="PRE-MRNA PROCESSING FACTOR 4"/>
    <property type="match status" value="1"/>
</dbReference>
<dbReference type="GO" id="GO:0000398">
    <property type="term" value="P:mRNA splicing, via spliceosome"/>
    <property type="evidence" value="ECO:0007669"/>
    <property type="project" value="TreeGrafter"/>
</dbReference>
<dbReference type="GO" id="GO:0017070">
    <property type="term" value="F:U6 snRNA binding"/>
    <property type="evidence" value="ECO:0007669"/>
    <property type="project" value="TreeGrafter"/>
</dbReference>
<dbReference type="EMBL" id="UZAM01012822">
    <property type="protein sequence ID" value="VDP23682.1"/>
    <property type="molecule type" value="Genomic_DNA"/>
</dbReference>
<name>A0A183J0X5_9BILA</name>
<evidence type="ECO:0000256" key="3">
    <source>
        <dbReference type="PROSITE-ProRule" id="PRU00221"/>
    </source>
</evidence>
<feature type="repeat" description="WD" evidence="3">
    <location>
        <begin position="277"/>
        <end position="318"/>
    </location>
</feature>
<dbReference type="PROSITE" id="PS00678">
    <property type="entry name" value="WD_REPEATS_1"/>
    <property type="match status" value="2"/>
</dbReference>
<protein>
    <submittedName>
        <fullName evidence="7">WD_REPEATS_REGION domain-containing protein</fullName>
    </submittedName>
</protein>
<feature type="repeat" description="WD" evidence="3">
    <location>
        <begin position="184"/>
        <end position="233"/>
    </location>
</feature>
<evidence type="ECO:0000256" key="2">
    <source>
        <dbReference type="ARBA" id="ARBA00022737"/>
    </source>
</evidence>
<evidence type="ECO:0000259" key="4">
    <source>
        <dbReference type="SMART" id="SM00500"/>
    </source>
</evidence>
<dbReference type="CDD" id="cd00200">
    <property type="entry name" value="WD40"/>
    <property type="match status" value="1"/>
</dbReference>
<dbReference type="SUPFAM" id="SSF158230">
    <property type="entry name" value="PRP4-like"/>
    <property type="match status" value="1"/>
</dbReference>
<dbReference type="Pfam" id="PF08799">
    <property type="entry name" value="PRP4"/>
    <property type="match status" value="1"/>
</dbReference>
<dbReference type="GO" id="GO:0030621">
    <property type="term" value="F:U4 snRNA binding"/>
    <property type="evidence" value="ECO:0007669"/>
    <property type="project" value="TreeGrafter"/>
</dbReference>
<sequence length="392" mass="45173">MLAEFERRKRARQLTLPTDDYEVKALLRQIAEPICLFGEDKPDRRERLRKILSLMDEEEAHRILRREEPRSDLPKEEENTWYHEGSEALRQARQFIARFSIPRAKERLEKVRELKKCPPQQRAIRIQETHKWIRNVANYCSQVGDSRPVAYCEFSPDSKYIATAGWSGVCKLWAVPDCSLIRTYQGHNDSAGCIRFHPSSTISASRTELNMASCSHDGSVKLWNLESELPIADIEGHAPYRVSRLAFHPSGRFLATCCFDKSWRLFDLEQNEEVLFQEGHSKAVFDIAFQCDGSVALTGGLDTYGRVWDLRTGRCIMFLEGHQRDILTVEFLPNGFQMVTGAADNNCKIWDLRMRRCIYTVPAHHSVVSKLCLDTKNGDYMLTGSYDCSIKR</sequence>
<proteinExistence type="predicted"/>
<dbReference type="InterPro" id="IPR014906">
    <property type="entry name" value="PRP4-like"/>
</dbReference>
<gene>
    <name evidence="5" type="ORF">SBAD_LOCUS9523</name>
</gene>
<accession>A0A183J0X5</accession>
<dbReference type="WBParaSite" id="SBAD_0000987101-mRNA-1">
    <property type="protein sequence ID" value="SBAD_0000987101-mRNA-1"/>
    <property type="gene ID" value="SBAD_0000987101"/>
</dbReference>
<dbReference type="InterPro" id="IPR019775">
    <property type="entry name" value="WD40_repeat_CS"/>
</dbReference>
<dbReference type="PANTHER" id="PTHR19846">
    <property type="entry name" value="WD40 REPEAT PROTEIN"/>
    <property type="match status" value="1"/>
</dbReference>
<keyword evidence="2" id="KW-0677">Repeat</keyword>
<dbReference type="GO" id="GO:0046540">
    <property type="term" value="C:U4/U6 x U5 tri-snRNP complex"/>
    <property type="evidence" value="ECO:0007669"/>
    <property type="project" value="TreeGrafter"/>
</dbReference>
<dbReference type="Pfam" id="PF00400">
    <property type="entry name" value="WD40"/>
    <property type="match status" value="6"/>
</dbReference>
<dbReference type="Proteomes" id="UP000270296">
    <property type="component" value="Unassembled WGS sequence"/>
</dbReference>
<dbReference type="PRINTS" id="PR00320">
    <property type="entry name" value="GPROTEINBRPT"/>
</dbReference>
<reference evidence="7" key="1">
    <citation type="submission" date="2016-06" db="UniProtKB">
        <authorList>
            <consortium name="WormBaseParasite"/>
        </authorList>
    </citation>
    <scope>IDENTIFICATION</scope>
</reference>
<reference evidence="5 6" key="2">
    <citation type="submission" date="2018-11" db="EMBL/GenBank/DDBJ databases">
        <authorList>
            <consortium name="Pathogen Informatics"/>
        </authorList>
    </citation>
    <scope>NUCLEOTIDE SEQUENCE [LARGE SCALE GENOMIC DNA]</scope>
</reference>
<dbReference type="PROSITE" id="PS50294">
    <property type="entry name" value="WD_REPEATS_REGION"/>
    <property type="match status" value="2"/>
</dbReference>
<organism evidence="7">
    <name type="scientific">Soboliphyme baturini</name>
    <dbReference type="NCBI Taxonomy" id="241478"/>
    <lineage>
        <taxon>Eukaryota</taxon>
        <taxon>Metazoa</taxon>
        <taxon>Ecdysozoa</taxon>
        <taxon>Nematoda</taxon>
        <taxon>Enoplea</taxon>
        <taxon>Dorylaimia</taxon>
        <taxon>Dioctophymatida</taxon>
        <taxon>Dioctophymatoidea</taxon>
        <taxon>Soboliphymatidae</taxon>
        <taxon>Soboliphyme</taxon>
    </lineage>
</organism>
<dbReference type="SMART" id="SM00500">
    <property type="entry name" value="SFM"/>
    <property type="match status" value="1"/>
</dbReference>
<feature type="domain" description="Pre-mRNA processing factor 4 (PRP4)-like" evidence="4">
    <location>
        <begin position="18"/>
        <end position="70"/>
    </location>
</feature>
<evidence type="ECO:0000313" key="5">
    <source>
        <dbReference type="EMBL" id="VDP23682.1"/>
    </source>
</evidence>
<dbReference type="SMART" id="SM00320">
    <property type="entry name" value="WD40"/>
    <property type="match status" value="6"/>
</dbReference>
<dbReference type="InterPro" id="IPR020472">
    <property type="entry name" value="WD40_PAC1"/>
</dbReference>
<dbReference type="InterPro" id="IPR001680">
    <property type="entry name" value="WD40_rpt"/>
</dbReference>
<dbReference type="OrthoDB" id="540662at2759"/>
<feature type="repeat" description="WD" evidence="3">
    <location>
        <begin position="319"/>
        <end position="360"/>
    </location>
</feature>
<evidence type="ECO:0000313" key="6">
    <source>
        <dbReference type="Proteomes" id="UP000270296"/>
    </source>
</evidence>
<dbReference type="FunFam" id="2.130.10.10:FF:001211">
    <property type="entry name" value="CBN-PRP-4 protein"/>
    <property type="match status" value="1"/>
</dbReference>